<accession>A0A6H5J0Z9</accession>
<keyword evidence="2" id="KW-1185">Reference proteome</keyword>
<proteinExistence type="predicted"/>
<dbReference type="Proteomes" id="UP000479190">
    <property type="component" value="Unassembled WGS sequence"/>
</dbReference>
<dbReference type="EMBL" id="CADCXV010001254">
    <property type="protein sequence ID" value="CAB0043002.1"/>
    <property type="molecule type" value="Genomic_DNA"/>
</dbReference>
<reference evidence="1 2" key="1">
    <citation type="submission" date="2020-02" db="EMBL/GenBank/DDBJ databases">
        <authorList>
            <person name="Ferguson B K."/>
        </authorList>
    </citation>
    <scope>NUCLEOTIDE SEQUENCE [LARGE SCALE GENOMIC DNA]</scope>
</reference>
<protein>
    <submittedName>
        <fullName evidence="1">Uncharacterized protein</fullName>
    </submittedName>
</protein>
<dbReference type="AlphaFoldDB" id="A0A6H5J0Z9"/>
<evidence type="ECO:0000313" key="2">
    <source>
        <dbReference type="Proteomes" id="UP000479190"/>
    </source>
</evidence>
<evidence type="ECO:0000313" key="1">
    <source>
        <dbReference type="EMBL" id="CAB0043002.1"/>
    </source>
</evidence>
<name>A0A6H5J0Z9_9HYME</name>
<gene>
    <name evidence="1" type="ORF">TBRA_LOCUS14590</name>
</gene>
<sequence>MVIEMYYLCIDAYIHCLCGVARHSACIPKALRCSTYAHKLHRYAHAYITLLHPFNLCANAENDVAWASGDRC</sequence>
<organism evidence="1 2">
    <name type="scientific">Trichogramma brassicae</name>
    <dbReference type="NCBI Taxonomy" id="86971"/>
    <lineage>
        <taxon>Eukaryota</taxon>
        <taxon>Metazoa</taxon>
        <taxon>Ecdysozoa</taxon>
        <taxon>Arthropoda</taxon>
        <taxon>Hexapoda</taxon>
        <taxon>Insecta</taxon>
        <taxon>Pterygota</taxon>
        <taxon>Neoptera</taxon>
        <taxon>Endopterygota</taxon>
        <taxon>Hymenoptera</taxon>
        <taxon>Apocrita</taxon>
        <taxon>Proctotrupomorpha</taxon>
        <taxon>Chalcidoidea</taxon>
        <taxon>Trichogrammatidae</taxon>
        <taxon>Trichogramma</taxon>
    </lineage>
</organism>